<dbReference type="EMBL" id="CAADRA010005404">
    <property type="protein sequence ID" value="VFT89498.1"/>
    <property type="molecule type" value="Genomic_DNA"/>
</dbReference>
<evidence type="ECO:0000313" key="3">
    <source>
        <dbReference type="Proteomes" id="UP000332933"/>
    </source>
</evidence>
<organism evidence="2 3">
    <name type="scientific">Aphanomyces stellatus</name>
    <dbReference type="NCBI Taxonomy" id="120398"/>
    <lineage>
        <taxon>Eukaryota</taxon>
        <taxon>Sar</taxon>
        <taxon>Stramenopiles</taxon>
        <taxon>Oomycota</taxon>
        <taxon>Saprolegniomycetes</taxon>
        <taxon>Saprolegniales</taxon>
        <taxon>Verrucalvaceae</taxon>
        <taxon>Aphanomyces</taxon>
    </lineage>
</organism>
<dbReference type="Proteomes" id="UP000332933">
    <property type="component" value="Unassembled WGS sequence"/>
</dbReference>
<dbReference type="PANTHER" id="PTHR46586:SF3">
    <property type="entry name" value="ANKYRIN REPEAT-CONTAINING PROTEIN"/>
    <property type="match status" value="1"/>
</dbReference>
<reference evidence="2 3" key="1">
    <citation type="submission" date="2019-03" db="EMBL/GenBank/DDBJ databases">
        <authorList>
            <person name="Gaulin E."/>
            <person name="Dumas B."/>
        </authorList>
    </citation>
    <scope>NUCLEOTIDE SEQUENCE [LARGE SCALE GENOMIC DNA]</scope>
    <source>
        <strain evidence="2">CBS 568.67</strain>
    </source>
</reference>
<accession>A0A485KWX5</accession>
<evidence type="ECO:0000313" key="1">
    <source>
        <dbReference type="EMBL" id="KAF0696608.1"/>
    </source>
</evidence>
<dbReference type="AlphaFoldDB" id="A0A485KWX5"/>
<dbReference type="OrthoDB" id="70387at2759"/>
<protein>
    <submittedName>
        <fullName evidence="2">Aste57867_12648 protein</fullName>
    </submittedName>
</protein>
<gene>
    <name evidence="2" type="primary">Aste57867_12648</name>
    <name evidence="1" type="ORF">As57867_012602</name>
    <name evidence="2" type="ORF">ASTE57867_12648</name>
</gene>
<dbReference type="InterPro" id="IPR052050">
    <property type="entry name" value="SecEffector_AnkRepeat"/>
</dbReference>
<keyword evidence="3" id="KW-1185">Reference proteome</keyword>
<proteinExistence type="predicted"/>
<reference evidence="1" key="2">
    <citation type="submission" date="2019-06" db="EMBL/GenBank/DDBJ databases">
        <title>Genomics analysis of Aphanomyces spp. identifies a new class of oomycete effector associated with host adaptation.</title>
        <authorList>
            <person name="Gaulin E."/>
        </authorList>
    </citation>
    <scope>NUCLEOTIDE SEQUENCE</scope>
    <source>
        <strain evidence="1">CBS 578.67</strain>
    </source>
</reference>
<dbReference type="PANTHER" id="PTHR46586">
    <property type="entry name" value="ANKYRIN REPEAT-CONTAINING PROTEIN"/>
    <property type="match status" value="1"/>
</dbReference>
<name>A0A485KWX5_9STRA</name>
<dbReference type="EMBL" id="VJMH01005383">
    <property type="protein sequence ID" value="KAF0696608.1"/>
    <property type="molecule type" value="Genomic_DNA"/>
</dbReference>
<sequence length="618" mass="69896">MEAITLVHLPQDALHHIFQYQHGICEDMRPFLALPDFSDVGERAGTPDYRFIKTDPIILLQELAKKMDILLAPWLATYSVNRVGRLLNCINTAREPVLVWAAYMGRLDVLTEMNHRVDLHTCSDKLLIAGARHSSVLAYLHTIGYQAKIVEAVREAATYGHATSVVFLLAYFPVPSDWLDNTTVTGMAYWGHRSTLELVLATLVGDPDLLRMASLTSAAANHLDTANWLHGVLTMDLHLRLDSYYRDFFVSLAASRGHLDGLEWLLQAFTVENADALAHLEVVSLREATRHGHRQVAHWVVPRIEQSAINEIFIRDDRLGSILHGAVDATVEITGDDLVAHVFEWSVEKIQQVFTTFANLARPGHARTDALWKCLGRVISLGRLETLSWFVGCLSREDVEYIARQSLPQGMHKGGVPLLEYFETLDIHLTMEEMDSELFSSLRQHSTKSSLPWWLQDAPDLDEYDSLKETLTRWLVTRRGGRVAVLGRMLVRLAQVKKSLVQFQTLFYEWMAFVGDDDEKKRVLMACLDQRKPVDNMDVLKFLVTVEPRLFAIVSTLRPLSTVQTLHQAVAKRRPADELSRLEVEAMNKAGEAGRDDIVMYLAHQTKDYKATTNSGIL</sequence>
<evidence type="ECO:0000313" key="2">
    <source>
        <dbReference type="EMBL" id="VFT89498.1"/>
    </source>
</evidence>